<dbReference type="OrthoDB" id="71302at2759"/>
<dbReference type="InterPro" id="IPR036638">
    <property type="entry name" value="HLH_DNA-bd_sf"/>
</dbReference>
<dbReference type="GO" id="GO:0003700">
    <property type="term" value="F:DNA-binding transcription factor activity"/>
    <property type="evidence" value="ECO:0007669"/>
    <property type="project" value="InterPro"/>
</dbReference>
<evidence type="ECO:0000313" key="7">
    <source>
        <dbReference type="Proteomes" id="UP000196158"/>
    </source>
</evidence>
<dbReference type="SMART" id="SM00353">
    <property type="entry name" value="HLH"/>
    <property type="match status" value="1"/>
</dbReference>
<dbReference type="GO" id="GO:0005634">
    <property type="term" value="C:nucleus"/>
    <property type="evidence" value="ECO:0007669"/>
    <property type="project" value="TreeGrafter"/>
</dbReference>
<dbReference type="SUPFAM" id="SSF47459">
    <property type="entry name" value="HLH, helix-loop-helix DNA-binding domain"/>
    <property type="match status" value="1"/>
</dbReference>
<name>A0A1X7R0X7_9SACH</name>
<dbReference type="GO" id="GO:0003677">
    <property type="term" value="F:DNA binding"/>
    <property type="evidence" value="ECO:0007669"/>
    <property type="project" value="UniProtKB-KW"/>
</dbReference>
<proteinExistence type="predicted"/>
<keyword evidence="3" id="KW-0175">Coiled coil</keyword>
<feature type="region of interest" description="Disordered" evidence="4">
    <location>
        <begin position="1"/>
        <end position="107"/>
    </location>
</feature>
<evidence type="ECO:0000256" key="1">
    <source>
        <dbReference type="ARBA" id="ARBA00023125"/>
    </source>
</evidence>
<sequence>MNSINHNGTEPNDDDIDKRLQDTYDDIEEAHGSLKKQKLNDGNETNHSDNDDDTVGVAASAVTHTEDPNIDSELLGENQQDDDNEHHHDVSLQHHQGEDVNNDHNDDDDVAAAAVSATYDELLQSENVHDNDVDVSLQDTDNATDSRRKLDLVEPTVDMVGDDQDQDEHGKMKMTEETVVDNTTAASTSGTTTGDDDASMAIARDIDEARKRLAKRGRKPTPITGTDEWKKQRRDSHKEVERRRRESINHHINNLSLLLPVKETSKAAILARASEYIEKLKETENANIEKWTLQKLLSEQTASQLATAKEKLEEELGHAFKEIDYLKRLLEENHINIPEDSLRDNKNNQSKKEE</sequence>
<feature type="compositionally biased region" description="Basic and acidic residues" evidence="4">
    <location>
        <begin position="38"/>
        <end position="49"/>
    </location>
</feature>
<feature type="compositionally biased region" description="Basic and acidic residues" evidence="4">
    <location>
        <begin position="84"/>
        <end position="104"/>
    </location>
</feature>
<organism evidence="6 7">
    <name type="scientific">Maudiozyma saulgeensis</name>
    <dbReference type="NCBI Taxonomy" id="1789683"/>
    <lineage>
        <taxon>Eukaryota</taxon>
        <taxon>Fungi</taxon>
        <taxon>Dikarya</taxon>
        <taxon>Ascomycota</taxon>
        <taxon>Saccharomycotina</taxon>
        <taxon>Saccharomycetes</taxon>
        <taxon>Saccharomycetales</taxon>
        <taxon>Saccharomycetaceae</taxon>
        <taxon>Maudiozyma</taxon>
    </lineage>
</organism>
<dbReference type="EMBL" id="FXLY01000003">
    <property type="protein sequence ID" value="SMN19362.1"/>
    <property type="molecule type" value="Genomic_DNA"/>
</dbReference>
<evidence type="ECO:0000256" key="4">
    <source>
        <dbReference type="SAM" id="MobiDB-lite"/>
    </source>
</evidence>
<evidence type="ECO:0000256" key="3">
    <source>
        <dbReference type="SAM" id="Coils"/>
    </source>
</evidence>
<dbReference type="InterPro" id="IPR011598">
    <property type="entry name" value="bHLH_dom"/>
</dbReference>
<protein>
    <submittedName>
        <fullName evidence="6">Similar to Saccharomyces cerevisiae YJR060W CBF1 Dual function helix-loop-helix protein</fullName>
    </submittedName>
</protein>
<dbReference type="CDD" id="cd11398">
    <property type="entry name" value="bHLHzip_scCBP1"/>
    <property type="match status" value="1"/>
</dbReference>
<dbReference type="Proteomes" id="UP000196158">
    <property type="component" value="Unassembled WGS sequence"/>
</dbReference>
<dbReference type="PANTHER" id="PTHR47787:SF1">
    <property type="entry name" value="CENTROMERE-BINDING PROTEIN 1"/>
    <property type="match status" value="1"/>
</dbReference>
<evidence type="ECO:0000259" key="5">
    <source>
        <dbReference type="PROSITE" id="PS50888"/>
    </source>
</evidence>
<feature type="coiled-coil region" evidence="3">
    <location>
        <begin position="266"/>
        <end position="329"/>
    </location>
</feature>
<dbReference type="InterPro" id="IPR047206">
    <property type="entry name" value="bHLHzip_scCBP1-like"/>
</dbReference>
<feature type="compositionally biased region" description="Polar residues" evidence="4">
    <location>
        <begin position="1"/>
        <end position="10"/>
    </location>
</feature>
<reference evidence="6 7" key="1">
    <citation type="submission" date="2017-04" db="EMBL/GenBank/DDBJ databases">
        <authorList>
            <person name="Afonso C.L."/>
            <person name="Miller P.J."/>
            <person name="Scott M.A."/>
            <person name="Spackman E."/>
            <person name="Goraichik I."/>
            <person name="Dimitrov K.M."/>
            <person name="Suarez D.L."/>
            <person name="Swayne D.E."/>
        </authorList>
    </citation>
    <scope>NUCLEOTIDE SEQUENCE [LARGE SCALE GENOMIC DNA]</scope>
</reference>
<keyword evidence="2" id="KW-0539">Nucleus</keyword>
<dbReference type="AlphaFoldDB" id="A0A1X7R0X7"/>
<evidence type="ECO:0000256" key="2">
    <source>
        <dbReference type="ARBA" id="ARBA00023242"/>
    </source>
</evidence>
<dbReference type="Pfam" id="PF00010">
    <property type="entry name" value="HLH"/>
    <property type="match status" value="1"/>
</dbReference>
<dbReference type="Gene3D" id="4.10.280.10">
    <property type="entry name" value="Helix-loop-helix DNA-binding domain"/>
    <property type="match status" value="1"/>
</dbReference>
<keyword evidence="1" id="KW-0238">DNA-binding</keyword>
<dbReference type="STRING" id="1789683.A0A1X7R0X7"/>
<accession>A0A1X7R0X7</accession>
<evidence type="ECO:0000313" key="6">
    <source>
        <dbReference type="EMBL" id="SMN19362.1"/>
    </source>
</evidence>
<dbReference type="PROSITE" id="PS50888">
    <property type="entry name" value="BHLH"/>
    <property type="match status" value="1"/>
</dbReference>
<gene>
    <name evidence="6" type="ORF">KASA_0P05610G</name>
</gene>
<feature type="region of interest" description="Disordered" evidence="4">
    <location>
        <begin position="213"/>
        <end position="240"/>
    </location>
</feature>
<dbReference type="GO" id="GO:0046983">
    <property type="term" value="F:protein dimerization activity"/>
    <property type="evidence" value="ECO:0007669"/>
    <property type="project" value="InterPro"/>
</dbReference>
<keyword evidence="7" id="KW-1185">Reference proteome</keyword>
<feature type="domain" description="BHLH" evidence="5">
    <location>
        <begin position="232"/>
        <end position="280"/>
    </location>
</feature>
<dbReference type="PANTHER" id="PTHR47787">
    <property type="entry name" value="CENTROMERE-BINDING PROTEIN 1"/>
    <property type="match status" value="1"/>
</dbReference>